<dbReference type="EMBL" id="BJCH01000098">
    <property type="protein sequence ID" value="GCL48264.1"/>
    <property type="molecule type" value="Genomic_DNA"/>
</dbReference>
<comment type="caution">
    <text evidence="1">The sequence shown here is derived from an EMBL/GenBank/DDBJ whole genome shotgun (WGS) entry which is preliminary data.</text>
</comment>
<evidence type="ECO:0000313" key="2">
    <source>
        <dbReference type="Proteomes" id="UP000438874"/>
    </source>
</evidence>
<proteinExistence type="predicted"/>
<protein>
    <submittedName>
        <fullName evidence="1">Uncharacterized protein</fullName>
    </submittedName>
</protein>
<accession>A0A6H9GDX1</accession>
<dbReference type="RefSeq" id="WP_159250657.1">
    <property type="nucleotide sequence ID" value="NZ_BJCH01000098.1"/>
</dbReference>
<organism evidence="1 2">
    <name type="scientific">Microcystis aeruginosa NIES-3787</name>
    <dbReference type="NCBI Taxonomy" id="2517782"/>
    <lineage>
        <taxon>Bacteria</taxon>
        <taxon>Bacillati</taxon>
        <taxon>Cyanobacteriota</taxon>
        <taxon>Cyanophyceae</taxon>
        <taxon>Oscillatoriophycideae</taxon>
        <taxon>Chroococcales</taxon>
        <taxon>Microcystaceae</taxon>
        <taxon>Microcystis</taxon>
    </lineage>
</organism>
<gene>
    <name evidence="1" type="ORF">NIES3787_39800</name>
</gene>
<name>A0A6H9GDX1_MICAE</name>
<reference evidence="1 2" key="1">
    <citation type="submission" date="2019-02" db="EMBL/GenBank/DDBJ databases">
        <title>Draft genome sequence of Arthrospira platensis NIES-3787.</title>
        <authorList>
            <person name="Yamaguchi H."/>
            <person name="Suzuki S."/>
            <person name="Kawachi M."/>
        </authorList>
    </citation>
    <scope>NUCLEOTIDE SEQUENCE [LARGE SCALE GENOMIC DNA]</scope>
    <source>
        <strain evidence="1 2">NIES-3787</strain>
    </source>
</reference>
<evidence type="ECO:0000313" key="1">
    <source>
        <dbReference type="EMBL" id="GCL48264.1"/>
    </source>
</evidence>
<sequence length="107" mass="12393">MNEENESIPVVTATVDDLMFHYLEQTTTLLYLARENISLSEQIASHWLSKGDDKNSPKPYRSLLDRQKVLKVSLLRIEKLIEKVKWDREDFFHNSGLDEDDGIISGN</sequence>
<dbReference type="AlphaFoldDB" id="A0A6H9GDX1"/>
<dbReference type="Proteomes" id="UP000438874">
    <property type="component" value="Unassembled WGS sequence"/>
</dbReference>